<dbReference type="Gene3D" id="3.40.50.300">
    <property type="entry name" value="P-loop containing nucleotide triphosphate hydrolases"/>
    <property type="match status" value="1"/>
</dbReference>
<dbReference type="InterPro" id="IPR007111">
    <property type="entry name" value="NACHT_NTPase"/>
</dbReference>
<dbReference type="FunFam" id="3.40.50.300:FF:001524">
    <property type="entry name" value="Si:dkey-126g1.7"/>
    <property type="match status" value="1"/>
</dbReference>
<dbReference type="Pfam" id="PF13516">
    <property type="entry name" value="LRR_6"/>
    <property type="match status" value="3"/>
</dbReference>
<dbReference type="InterPro" id="IPR011029">
    <property type="entry name" value="DEATH-like_dom_sf"/>
</dbReference>
<dbReference type="InterPro" id="IPR004020">
    <property type="entry name" value="DAPIN"/>
</dbReference>
<dbReference type="PANTHER" id="PTHR24106">
    <property type="entry name" value="NACHT, LRR AND CARD DOMAINS-CONTAINING"/>
    <property type="match status" value="1"/>
</dbReference>
<dbReference type="STRING" id="30732.ENSOMEP00000021940"/>
<dbReference type="Pfam" id="PF17776">
    <property type="entry name" value="NLRC4_HD2"/>
    <property type="match status" value="1"/>
</dbReference>
<dbReference type="InterPro" id="IPR027417">
    <property type="entry name" value="P-loop_NTPase"/>
</dbReference>
<dbReference type="GO" id="GO:0005737">
    <property type="term" value="C:cytoplasm"/>
    <property type="evidence" value="ECO:0007669"/>
    <property type="project" value="UniProtKB-SubCell"/>
</dbReference>
<keyword evidence="6" id="KW-0067">ATP-binding</keyword>
<evidence type="ECO:0000313" key="8">
    <source>
        <dbReference type="Ensembl" id="ENSOMEP00000021940.1"/>
    </source>
</evidence>
<proteinExistence type="predicted"/>
<evidence type="ECO:0000256" key="5">
    <source>
        <dbReference type="ARBA" id="ARBA00022741"/>
    </source>
</evidence>
<dbReference type="InterPro" id="IPR041075">
    <property type="entry name" value="NOD1/2_WH"/>
</dbReference>
<dbReference type="SMART" id="SM01288">
    <property type="entry name" value="FISNA"/>
    <property type="match status" value="1"/>
</dbReference>
<dbReference type="Pfam" id="PF14484">
    <property type="entry name" value="FISNA"/>
    <property type="match status" value="1"/>
</dbReference>
<comment type="subcellular location">
    <subcellularLocation>
        <location evidence="1">Cytoplasm</location>
    </subcellularLocation>
</comment>
<dbReference type="PROSITE" id="PS50837">
    <property type="entry name" value="NACHT"/>
    <property type="match status" value="1"/>
</dbReference>
<keyword evidence="2" id="KW-0963">Cytoplasm</keyword>
<dbReference type="Pfam" id="PF05729">
    <property type="entry name" value="NACHT"/>
    <property type="match status" value="1"/>
</dbReference>
<dbReference type="InterPro" id="IPR041267">
    <property type="entry name" value="NLRP_HD2"/>
</dbReference>
<dbReference type="SUPFAM" id="SSF52540">
    <property type="entry name" value="P-loop containing nucleoside triphosphate hydrolases"/>
    <property type="match status" value="1"/>
</dbReference>
<keyword evidence="5" id="KW-0547">Nucleotide-binding</keyword>
<name>A0A3B3CX91_ORYME</name>
<evidence type="ECO:0000313" key="9">
    <source>
        <dbReference type="Proteomes" id="UP000261560"/>
    </source>
</evidence>
<dbReference type="GeneTree" id="ENSGT01150000286915"/>
<keyword evidence="4" id="KW-0677">Repeat</keyword>
<dbReference type="SMART" id="SM00368">
    <property type="entry name" value="LRR_RI"/>
    <property type="match status" value="7"/>
</dbReference>
<keyword evidence="3" id="KW-0433">Leucine-rich repeat</keyword>
<dbReference type="AlphaFoldDB" id="A0A3B3CX91"/>
<evidence type="ECO:0000256" key="6">
    <source>
        <dbReference type="ARBA" id="ARBA00022840"/>
    </source>
</evidence>
<dbReference type="Gene3D" id="1.10.533.10">
    <property type="entry name" value="Death Domain, Fas"/>
    <property type="match status" value="1"/>
</dbReference>
<evidence type="ECO:0000259" key="7">
    <source>
        <dbReference type="PROSITE" id="PS50837"/>
    </source>
</evidence>
<dbReference type="PaxDb" id="30732-ENSOMEP00000021940"/>
<dbReference type="SUPFAM" id="SSF47986">
    <property type="entry name" value="DEATH domain"/>
    <property type="match status" value="1"/>
</dbReference>
<feature type="domain" description="NACHT" evidence="7">
    <location>
        <begin position="183"/>
        <end position="317"/>
    </location>
</feature>
<dbReference type="InterPro" id="IPR001611">
    <property type="entry name" value="Leu-rich_rpt"/>
</dbReference>
<dbReference type="InterPro" id="IPR051261">
    <property type="entry name" value="NLR"/>
</dbReference>
<organism evidence="8 9">
    <name type="scientific">Oryzias melastigma</name>
    <name type="common">Marine medaka</name>
    <dbReference type="NCBI Taxonomy" id="30732"/>
    <lineage>
        <taxon>Eukaryota</taxon>
        <taxon>Metazoa</taxon>
        <taxon>Chordata</taxon>
        <taxon>Craniata</taxon>
        <taxon>Vertebrata</taxon>
        <taxon>Euteleostomi</taxon>
        <taxon>Actinopterygii</taxon>
        <taxon>Neopterygii</taxon>
        <taxon>Teleostei</taxon>
        <taxon>Neoteleostei</taxon>
        <taxon>Acanthomorphata</taxon>
        <taxon>Ovalentaria</taxon>
        <taxon>Atherinomorphae</taxon>
        <taxon>Beloniformes</taxon>
        <taxon>Adrianichthyidae</taxon>
        <taxon>Oryziinae</taxon>
        <taxon>Oryzias</taxon>
    </lineage>
</organism>
<evidence type="ECO:0000256" key="2">
    <source>
        <dbReference type="ARBA" id="ARBA00022490"/>
    </source>
</evidence>
<dbReference type="Proteomes" id="UP000261560">
    <property type="component" value="Unplaced"/>
</dbReference>
<keyword evidence="9" id="KW-1185">Reference proteome</keyword>
<dbReference type="SMART" id="SM01289">
    <property type="entry name" value="PYRIN"/>
    <property type="match status" value="1"/>
</dbReference>
<dbReference type="SUPFAM" id="SSF52047">
    <property type="entry name" value="RNI-like"/>
    <property type="match status" value="1"/>
</dbReference>
<dbReference type="Pfam" id="PF02758">
    <property type="entry name" value="PYRIN"/>
    <property type="match status" value="1"/>
</dbReference>
<dbReference type="Gene3D" id="3.80.10.10">
    <property type="entry name" value="Ribonuclease Inhibitor"/>
    <property type="match status" value="2"/>
</dbReference>
<dbReference type="Ensembl" id="ENSOMET00000016038.1">
    <property type="protein sequence ID" value="ENSOMEP00000021940.1"/>
    <property type="gene ID" value="ENSOMEG00000001219.1"/>
</dbReference>
<evidence type="ECO:0000256" key="1">
    <source>
        <dbReference type="ARBA" id="ARBA00004496"/>
    </source>
</evidence>
<reference evidence="8" key="1">
    <citation type="submission" date="2025-08" db="UniProtKB">
        <authorList>
            <consortium name="Ensembl"/>
        </authorList>
    </citation>
    <scope>IDENTIFICATION</scope>
</reference>
<reference evidence="8" key="2">
    <citation type="submission" date="2025-09" db="UniProtKB">
        <authorList>
            <consortium name="Ensembl"/>
        </authorList>
    </citation>
    <scope>IDENTIFICATION</scope>
</reference>
<dbReference type="Pfam" id="PF17779">
    <property type="entry name" value="WHD_NOD2"/>
    <property type="match status" value="1"/>
</dbReference>
<accession>A0A3B3CX91</accession>
<sequence>RKKKSPSNVLLEILYSLGNEDFKKVIWHVTNESFLEKISKIPPFKLEDKSREETVTVMFETYSVHTLKVTKIVLLEMSENDLVDEYLTDLPEIPEIINNCHQTFKPDTQKTLHRVTDGVENKESPLEQIFTEIYITQGRIEEFNKQHEVRQIEAARGETDDTEVNINPKNILELSPGEKGPIRLVMTVGVAGIGKTILTQKFTLDWAEGKNNQDIHFIFRMEFKRINGLKDKELSFVDLVHRFFPLIKDEGIYSFEDFKVLFILDGLDECRIPFNFENPETLSDITVSASMGVLLTNLIMGNLVPSAQLWITTRPAAANQIPSRFISRKTEVRGFNDQQKEEYFKKRFKDEEQANMIISHIKTSRSLFIMCHIPVFCWITATVLETVMIKEKNTDLPKNLTELYLRFLRLNIEKKSYLMNDGGATTDKDLSPEKKMEMIEFLGKLAFEQLLNDKLIFYHRDIEECGLNIKDISLYSGVFNEIFREDKCKMFENKVYSFIHLTVQEFLAALYAHLTFADTGVNLLEDQQTKFSILRARRKTFHQSAVEKALKCPNGQLDMFLRFLLGLSLETNQKHLQDLLTKIKTISENKQETVQYIKKKINENLPTEQSINLFHCLNELNDHSLVNEIQESLSSGRLSREHLVTINTLLSLSSVLKSPSCRLSNLDLGENRPQDSGVKLLSEGLQSPDCKLETLDLKVYLMRSQTLFLLRSFINVSDLDCLTCRNPPLKKLWGCKLSAGSCEVLSSVLKSLSCHLKELNLSENDLQDSGVKLLSEGLQSPDCKLETLGLVSCKLSTGSCEVLSSILKSPSCLKELILSWNDLHDSGLKLLSEGLQSPHCKLEELDLYRCNLSTGDCEVLSSVLKSPSCRLKYLDLGENDLQDSGVKLLSEGLQSPECKLEILG</sequence>
<dbReference type="GO" id="GO:0005524">
    <property type="term" value="F:ATP binding"/>
    <property type="evidence" value="ECO:0007669"/>
    <property type="project" value="UniProtKB-KW"/>
</dbReference>
<evidence type="ECO:0000256" key="4">
    <source>
        <dbReference type="ARBA" id="ARBA00022737"/>
    </source>
</evidence>
<dbReference type="InterPro" id="IPR029495">
    <property type="entry name" value="NACHT-assoc"/>
</dbReference>
<dbReference type="OMA" id="IRTTECD"/>
<dbReference type="InterPro" id="IPR032675">
    <property type="entry name" value="LRR_dom_sf"/>
</dbReference>
<protein>
    <recommendedName>
        <fullName evidence="7">NACHT domain-containing protein</fullName>
    </recommendedName>
</protein>
<evidence type="ECO:0000256" key="3">
    <source>
        <dbReference type="ARBA" id="ARBA00022614"/>
    </source>
</evidence>